<evidence type="ECO:0000313" key="2">
    <source>
        <dbReference type="Proteomes" id="UP000046122"/>
    </source>
</evidence>
<dbReference type="AlphaFoldDB" id="A0A090G8M3"/>
<organism evidence="1 2">
    <name type="scientific">Mesorhizobium plurifarium</name>
    <dbReference type="NCBI Taxonomy" id="69974"/>
    <lineage>
        <taxon>Bacteria</taxon>
        <taxon>Pseudomonadati</taxon>
        <taxon>Pseudomonadota</taxon>
        <taxon>Alphaproteobacteria</taxon>
        <taxon>Hyphomicrobiales</taxon>
        <taxon>Phyllobacteriaceae</taxon>
        <taxon>Mesorhizobium</taxon>
    </lineage>
</organism>
<evidence type="ECO:0000313" key="1">
    <source>
        <dbReference type="EMBL" id="CDX59321.1"/>
    </source>
</evidence>
<dbReference type="EMBL" id="CCNE01000023">
    <property type="protein sequence ID" value="CDX59321.1"/>
    <property type="molecule type" value="Genomic_DNA"/>
</dbReference>
<accession>A0A090G8M3</accession>
<proteinExistence type="predicted"/>
<protein>
    <submittedName>
        <fullName evidence="1">Uncharacterized protein</fullName>
    </submittedName>
</protein>
<name>A0A090G8M3_MESPL</name>
<gene>
    <name evidence="1" type="ORF">MPL3365_30571</name>
</gene>
<reference evidence="1 2" key="1">
    <citation type="submission" date="2014-08" db="EMBL/GenBank/DDBJ databases">
        <authorList>
            <person name="Moulin Lionel"/>
        </authorList>
    </citation>
    <scope>NUCLEOTIDE SEQUENCE [LARGE SCALE GENOMIC DNA]</scope>
</reference>
<sequence length="198" mass="23017">MQGKKDAKVVEFKASIVKYGIEAATTTYLMDRVPFVFNNDRELYRIWKRKFGKLIDIDPLNITIIGSGGIGFSLNPHKKFKPFSAESDIDVAVISEYHFSLAWRALRTIKLPDVRTFKDREAIKEHRNNYIYWGCIATDRVLSYLPFVRQWTEATSAMAGERPTEERDIKVRLYRDYESLRSYHMSGMENLLSTLMAS</sequence>
<dbReference type="Proteomes" id="UP000046122">
    <property type="component" value="Unassembled WGS sequence"/>
</dbReference>